<sequence>MSITFTSDDDLDQLQASLAEVSVHMEDRHKRRSSMFRQVSVQDGLEAVKEDEDDDSHVTPTSTEPADKIDRAYDATTLKGKPGGLSRVYGTRQIRTALILIGLFTDKDLYKEWLVVFYAVNLELENKLKSAEFQKSLGNDENELKILKMLQQLGDKYYFAELCYMESHPPNGRQYQAVVKNMTTASDLAGALFCLWGVFIVGGGSMARQRALKMCGEEGVNVYQNVAGPGREKRKQHFIELWDGTTGIGAGVALDEDGDLVPVIDLSLPLEVAEEQLREAANSVGFFTESLHISPRSGAMDFRWPTTPSSLREVAKESMIPEAHKLSLRIMSMLERRGCKHLEPWTLEKAHSLWETDSSRCCLRLLHYPPMPINDRNTKQVPGNVHWRAAPHTDFTCLSLLFQREGEGGLECWANPRSTAGASSDAKWLPVHPVHGGIAVNIGGMLSHWSVGISTRICIEFVCPVMKNAGRPTVTHNNIFNERMSPKSNSDVLVIATESDNPTFPAAAQDNTNSIIDLNKDTESLSEDSEPVNEVEKSAEDPGEQEDIAVTKAEVGGDKEDPPSALEPSTMEPLEAALSKESVEAGEQEEVAVTNAEAGGDKEQDPPSLEPTMETVLSEESVEAELADFKTRRLSVEAEKKLEADVNNVANYIDLKKVVGKNESNYYYTPKNRATRQTMEKIKKTKKGRAKEVDNLDTSQHAKINILDGCTDRSSYFGPTPTLKDGSPVEGILKNRAYFLRRNSKNSGTSRRNSAKSLNDSGSQNLPHPDIYRSKSVQLETVHIREHERIAGDNPCVSSGVPLSIGWGHVQHDPIPLDDYETAKGPPRDKIEMMVPASVHFYRHQRSNERCQYNQEAKTAHRASEHLEGWQEVTESAKRGKHEEAGAALWEQAHKAATQNFLTEFGSDALGANPELVGCGEVGVGPNVVAGKMPEEISIQADE</sequence>
<feature type="region of interest" description="Disordered" evidence="1">
    <location>
        <begin position="579"/>
        <end position="610"/>
    </location>
</feature>
<evidence type="ECO:0000313" key="3">
    <source>
        <dbReference type="EMBL" id="KAK1737487.1"/>
    </source>
</evidence>
<evidence type="ECO:0000259" key="2">
    <source>
        <dbReference type="Pfam" id="PF03171"/>
    </source>
</evidence>
<dbReference type="PANTHER" id="PTHR47990">
    <property type="entry name" value="2-OXOGLUTARATE (2OG) AND FE(II)-DEPENDENT OXYGENASE SUPERFAMILY PROTEIN-RELATED"/>
    <property type="match status" value="1"/>
</dbReference>
<gene>
    <name evidence="3" type="ORF">QTG54_011773</name>
</gene>
<dbReference type="Pfam" id="PF03171">
    <property type="entry name" value="2OG-FeII_Oxy"/>
    <property type="match status" value="1"/>
</dbReference>
<dbReference type="Gene3D" id="2.60.120.330">
    <property type="entry name" value="B-lactam Antibiotic, Isopenicillin N Synthase, Chain"/>
    <property type="match status" value="1"/>
</dbReference>
<protein>
    <submittedName>
        <fullName evidence="3">2OG-Fe(II) oxygenase family protein</fullName>
    </submittedName>
</protein>
<feature type="domain" description="Isopenicillin N synthase-like Fe(2+) 2OG dioxygenase" evidence="2">
    <location>
        <begin position="361"/>
        <end position="465"/>
    </location>
</feature>
<proteinExistence type="predicted"/>
<feature type="compositionally biased region" description="Acidic residues" evidence="1">
    <location>
        <begin position="524"/>
        <end position="533"/>
    </location>
</feature>
<dbReference type="InterPro" id="IPR027443">
    <property type="entry name" value="IPNS-like_sf"/>
</dbReference>
<accession>A0AAD9D826</accession>
<dbReference type="InterPro" id="IPR050231">
    <property type="entry name" value="Iron_ascorbate_oxido_reductase"/>
</dbReference>
<comment type="caution">
    <text evidence="3">The sequence shown here is derived from an EMBL/GenBank/DDBJ whole genome shotgun (WGS) entry which is preliminary data.</text>
</comment>
<dbReference type="SUPFAM" id="SSF51197">
    <property type="entry name" value="Clavaminate synthase-like"/>
    <property type="match status" value="1"/>
</dbReference>
<organism evidence="3 4">
    <name type="scientific">Skeletonema marinoi</name>
    <dbReference type="NCBI Taxonomy" id="267567"/>
    <lineage>
        <taxon>Eukaryota</taxon>
        <taxon>Sar</taxon>
        <taxon>Stramenopiles</taxon>
        <taxon>Ochrophyta</taxon>
        <taxon>Bacillariophyta</taxon>
        <taxon>Coscinodiscophyceae</taxon>
        <taxon>Thalassiosirophycidae</taxon>
        <taxon>Thalassiosirales</taxon>
        <taxon>Skeletonemataceae</taxon>
        <taxon>Skeletonema</taxon>
        <taxon>Skeletonema marinoi-dohrnii complex</taxon>
    </lineage>
</organism>
<dbReference type="AlphaFoldDB" id="A0AAD9D826"/>
<evidence type="ECO:0000256" key="1">
    <source>
        <dbReference type="SAM" id="MobiDB-lite"/>
    </source>
</evidence>
<feature type="region of interest" description="Disordered" evidence="1">
    <location>
        <begin position="740"/>
        <end position="770"/>
    </location>
</feature>
<name>A0AAD9D826_9STRA</name>
<dbReference type="EMBL" id="JATAAI010000025">
    <property type="protein sequence ID" value="KAK1737487.1"/>
    <property type="molecule type" value="Genomic_DNA"/>
</dbReference>
<evidence type="ECO:0000313" key="4">
    <source>
        <dbReference type="Proteomes" id="UP001224775"/>
    </source>
</evidence>
<dbReference type="Proteomes" id="UP001224775">
    <property type="component" value="Unassembled WGS sequence"/>
</dbReference>
<keyword evidence="4" id="KW-1185">Reference proteome</keyword>
<dbReference type="InterPro" id="IPR044861">
    <property type="entry name" value="IPNS-like_FE2OG_OXY"/>
</dbReference>
<reference evidence="3" key="1">
    <citation type="submission" date="2023-06" db="EMBL/GenBank/DDBJ databases">
        <title>Survivors Of The Sea: Transcriptome response of Skeletonema marinoi to long-term dormancy.</title>
        <authorList>
            <person name="Pinder M.I.M."/>
            <person name="Kourtchenko O."/>
            <person name="Robertson E.K."/>
            <person name="Larsson T."/>
            <person name="Maumus F."/>
            <person name="Osuna-Cruz C.M."/>
            <person name="Vancaester E."/>
            <person name="Stenow R."/>
            <person name="Vandepoele K."/>
            <person name="Ploug H."/>
            <person name="Bruchert V."/>
            <person name="Godhe A."/>
            <person name="Topel M."/>
        </authorList>
    </citation>
    <scope>NUCLEOTIDE SEQUENCE</scope>
    <source>
        <strain evidence="3">R05AC</strain>
    </source>
</reference>
<feature type="region of interest" description="Disordered" evidence="1">
    <location>
        <begin position="522"/>
        <end position="547"/>
    </location>
</feature>
<feature type="compositionally biased region" description="Polar residues" evidence="1">
    <location>
        <begin position="745"/>
        <end position="766"/>
    </location>
</feature>